<comment type="caution">
    <text evidence="1">The sequence shown here is derived from an EMBL/GenBank/DDBJ whole genome shotgun (WGS) entry which is preliminary data.</text>
</comment>
<accession>A0AAV3XQG2</accession>
<name>A0AAV3XQG2_9CYAN</name>
<protein>
    <submittedName>
        <fullName evidence="1">Transposase</fullName>
    </submittedName>
</protein>
<organism evidence="1 2">
    <name type="scientific">Microseira wollei NIES-4236</name>
    <dbReference type="NCBI Taxonomy" id="2530354"/>
    <lineage>
        <taxon>Bacteria</taxon>
        <taxon>Bacillati</taxon>
        <taxon>Cyanobacteriota</taxon>
        <taxon>Cyanophyceae</taxon>
        <taxon>Oscillatoriophycideae</taxon>
        <taxon>Aerosakkonematales</taxon>
        <taxon>Aerosakkonemataceae</taxon>
        <taxon>Microseira</taxon>
    </lineage>
</organism>
<dbReference type="EMBL" id="BLAY01000476">
    <property type="protein sequence ID" value="GET44643.1"/>
    <property type="molecule type" value="Genomic_DNA"/>
</dbReference>
<evidence type="ECO:0000313" key="1">
    <source>
        <dbReference type="EMBL" id="GET44643.1"/>
    </source>
</evidence>
<sequence length="81" mass="9330">MPYPIQFESRRRSLPRFLKLSCLDIETLWFPLVPELIKVKFAKAQSLKLTIARTLRARQKCFCNKSDLAQASYSIILATVG</sequence>
<gene>
    <name evidence="1" type="ORF">MiSe_94740</name>
</gene>
<keyword evidence="2" id="KW-1185">Reference proteome</keyword>
<evidence type="ECO:0000313" key="2">
    <source>
        <dbReference type="Proteomes" id="UP001050975"/>
    </source>
</evidence>
<proteinExistence type="predicted"/>
<dbReference type="AlphaFoldDB" id="A0AAV3XQG2"/>
<dbReference type="Proteomes" id="UP001050975">
    <property type="component" value="Unassembled WGS sequence"/>
</dbReference>
<reference evidence="1" key="1">
    <citation type="submission" date="2019-10" db="EMBL/GenBank/DDBJ databases">
        <title>Draft genome sequece of Microseira wollei NIES-4236.</title>
        <authorList>
            <person name="Yamaguchi H."/>
            <person name="Suzuki S."/>
            <person name="Kawachi M."/>
        </authorList>
    </citation>
    <scope>NUCLEOTIDE SEQUENCE</scope>
    <source>
        <strain evidence="1">NIES-4236</strain>
    </source>
</reference>